<keyword evidence="3" id="KW-0012">Acyltransferase</keyword>
<dbReference type="Gene3D" id="3.10.129.10">
    <property type="entry name" value="Hotdog Thioesterase"/>
    <property type="match status" value="1"/>
</dbReference>
<dbReference type="InterPro" id="IPR050500">
    <property type="entry name" value="Phos_Acetyltrans/Butyryltrans"/>
</dbReference>
<proteinExistence type="predicted"/>
<dbReference type="Proteomes" id="UP000219467">
    <property type="component" value="Unassembled WGS sequence"/>
</dbReference>
<feature type="domain" description="Phosphate acetyl/butaryl transferase" evidence="4">
    <location>
        <begin position="244"/>
        <end position="459"/>
    </location>
</feature>
<evidence type="ECO:0000256" key="3">
    <source>
        <dbReference type="ARBA" id="ARBA00023315"/>
    </source>
</evidence>
<dbReference type="InterPro" id="IPR002539">
    <property type="entry name" value="MaoC-like_dom"/>
</dbReference>
<dbReference type="AlphaFoldDB" id="A0A285CXV6"/>
<dbReference type="PANTHER" id="PTHR43356">
    <property type="entry name" value="PHOSPHATE ACETYLTRANSFERASE"/>
    <property type="match status" value="1"/>
</dbReference>
<dbReference type="EMBL" id="OAOQ01000012">
    <property type="protein sequence ID" value="SNX72404.1"/>
    <property type="molecule type" value="Genomic_DNA"/>
</dbReference>
<evidence type="ECO:0000256" key="2">
    <source>
        <dbReference type="ARBA" id="ARBA00023239"/>
    </source>
</evidence>
<dbReference type="Gene3D" id="3.40.718.10">
    <property type="entry name" value="Isopropylmalate Dehydrogenase"/>
    <property type="match status" value="1"/>
</dbReference>
<dbReference type="GO" id="GO:0016836">
    <property type="term" value="F:hydro-lyase activity"/>
    <property type="evidence" value="ECO:0007669"/>
    <property type="project" value="UniProtKB-ARBA"/>
</dbReference>
<name>A0A285CXV6_9RHOB</name>
<keyword evidence="7" id="KW-1185">Reference proteome</keyword>
<dbReference type="PANTHER" id="PTHR43356:SF2">
    <property type="entry name" value="PHOSPHATE ACETYLTRANSFERASE"/>
    <property type="match status" value="1"/>
</dbReference>
<dbReference type="GO" id="GO:0004312">
    <property type="term" value="F:fatty acid synthase activity"/>
    <property type="evidence" value="ECO:0007669"/>
    <property type="project" value="InterPro"/>
</dbReference>
<dbReference type="FunFam" id="3.10.129.10:FF:000042">
    <property type="entry name" value="MaoC domain protein dehydratase"/>
    <property type="match status" value="1"/>
</dbReference>
<feature type="domain" description="MaoC-like" evidence="5">
    <location>
        <begin position="25"/>
        <end position="117"/>
    </location>
</feature>
<dbReference type="NCBIfam" id="NF006045">
    <property type="entry name" value="PRK08190.1"/>
    <property type="match status" value="1"/>
</dbReference>
<keyword evidence="2" id="KW-0456">Lyase</keyword>
<reference evidence="7" key="1">
    <citation type="submission" date="2017-08" db="EMBL/GenBank/DDBJ databases">
        <authorList>
            <person name="Varghese N."/>
            <person name="Submissions S."/>
        </authorList>
    </citation>
    <scope>NUCLEOTIDE SEQUENCE [LARGE SCALE GENOMIC DNA]</scope>
    <source>
        <strain evidence="7">JA234</strain>
    </source>
</reference>
<dbReference type="PRINTS" id="PR01483">
    <property type="entry name" value="FASYNTHASE"/>
</dbReference>
<accession>A0A285CXV6</accession>
<dbReference type="Pfam" id="PF01575">
    <property type="entry name" value="MaoC_dehydratas"/>
    <property type="match status" value="1"/>
</dbReference>
<sequence>MFGCDPSITTVENRTLQELSIGDSAEVDRVLTQEDIELFAVMSGDVNPAHLDPAYAEETGFHHVIAHGMWGGALISAVLGTRLPGPGTIYLGQSLRFRRPVSPGDRITVRVTVREKDMESAKVTLDCVCQNQKGEIVISGEALVLAPREKVCRPVSHLPEVRLHTPGARFSGLIQAARAFPPMPTAVVHPCDDLSLLGAIQAEAAGIIAPWWVGPKAKILATAAAASVTLDEARIIDAPHSHAAAEIAVDLVRDGRAAALMKGKLHTDELLSAVLCRDKGLRTERRLSHVFALDVPGMDRLLFITDAAINIAPDLETMRDIVQNAIDLVRALGIDCPRTALLSAVETVTGKIPSTLLAASICKMHDRGQIVGGMVDGPLAYDNAISVEAAVAKGIRSDVAGRADILVAPNLESGNMIAKQLIHLGGAEAAGLVIGARVPIILTSRADSASARLTSAALARLQAEARPTKPVAE</sequence>
<organism evidence="6 7">
    <name type="scientific">Cereibacter ovatus</name>
    <dbReference type="NCBI Taxonomy" id="439529"/>
    <lineage>
        <taxon>Bacteria</taxon>
        <taxon>Pseudomonadati</taxon>
        <taxon>Pseudomonadota</taxon>
        <taxon>Alphaproteobacteria</taxon>
        <taxon>Rhodobacterales</taxon>
        <taxon>Paracoccaceae</taxon>
        <taxon>Cereibacter</taxon>
    </lineage>
</organism>
<evidence type="ECO:0000313" key="7">
    <source>
        <dbReference type="Proteomes" id="UP000219467"/>
    </source>
</evidence>
<dbReference type="GO" id="GO:0006633">
    <property type="term" value="P:fatty acid biosynthetic process"/>
    <property type="evidence" value="ECO:0007669"/>
    <property type="project" value="InterPro"/>
</dbReference>
<gene>
    <name evidence="6" type="ORF">SAMN05878503_11260</name>
</gene>
<dbReference type="InterPro" id="IPR003965">
    <property type="entry name" value="Fatty_acid_synthase"/>
</dbReference>
<dbReference type="SUPFAM" id="SSF53659">
    <property type="entry name" value="Isocitrate/Isopropylmalate dehydrogenase-like"/>
    <property type="match status" value="1"/>
</dbReference>
<keyword evidence="1 6" id="KW-0808">Transferase</keyword>
<dbReference type="SUPFAM" id="SSF54637">
    <property type="entry name" value="Thioesterase/thiol ester dehydrase-isomerase"/>
    <property type="match status" value="1"/>
</dbReference>
<evidence type="ECO:0000256" key="1">
    <source>
        <dbReference type="ARBA" id="ARBA00022679"/>
    </source>
</evidence>
<dbReference type="RefSeq" id="WP_097031062.1">
    <property type="nucleotide sequence ID" value="NZ_OAOQ01000012.1"/>
</dbReference>
<evidence type="ECO:0000259" key="4">
    <source>
        <dbReference type="Pfam" id="PF01515"/>
    </source>
</evidence>
<dbReference type="InterPro" id="IPR002505">
    <property type="entry name" value="PTA_PTB"/>
</dbReference>
<dbReference type="InterPro" id="IPR029069">
    <property type="entry name" value="HotDog_dom_sf"/>
</dbReference>
<dbReference type="OrthoDB" id="9800237at2"/>
<evidence type="ECO:0000259" key="5">
    <source>
        <dbReference type="Pfam" id="PF01575"/>
    </source>
</evidence>
<dbReference type="NCBIfam" id="NF008852">
    <property type="entry name" value="PRK11890.1"/>
    <property type="match status" value="1"/>
</dbReference>
<dbReference type="CDD" id="cd03449">
    <property type="entry name" value="R_hydratase"/>
    <property type="match status" value="1"/>
</dbReference>
<dbReference type="Pfam" id="PF01515">
    <property type="entry name" value="PTA_PTB"/>
    <property type="match status" value="1"/>
</dbReference>
<dbReference type="GO" id="GO:0005835">
    <property type="term" value="C:fatty acid synthase complex"/>
    <property type="evidence" value="ECO:0007669"/>
    <property type="project" value="InterPro"/>
</dbReference>
<evidence type="ECO:0000313" key="6">
    <source>
        <dbReference type="EMBL" id="SNX72404.1"/>
    </source>
</evidence>
<protein>
    <submittedName>
        <fullName evidence="6">Phosphate acetyltransferase/phosphate butyryltransferase</fullName>
    </submittedName>
</protein>